<dbReference type="InterPro" id="IPR018530">
    <property type="entry name" value="SiaC"/>
</dbReference>
<gene>
    <name evidence="2" type="ORF">OM074_16010</name>
</gene>
<dbReference type="AlphaFoldDB" id="A0AAE3SKY9"/>
<accession>A0AAE3SKY9</accession>
<keyword evidence="3" id="KW-1185">Reference proteome</keyword>
<proteinExistence type="predicted"/>
<comment type="caution">
    <text evidence="2">The sequence shown here is derived from an EMBL/GenBank/DDBJ whole genome shotgun (WGS) entry which is preliminary data.</text>
</comment>
<dbReference type="Proteomes" id="UP001207408">
    <property type="component" value="Unassembled WGS sequence"/>
</dbReference>
<dbReference type="RefSeq" id="WP_301201255.1">
    <property type="nucleotide sequence ID" value="NZ_JAPDPI010000038.1"/>
</dbReference>
<dbReference type="Pfam" id="PF09345">
    <property type="entry name" value="SiaC"/>
    <property type="match status" value="1"/>
</dbReference>
<evidence type="ECO:0000313" key="3">
    <source>
        <dbReference type="Proteomes" id="UP001207408"/>
    </source>
</evidence>
<protein>
    <submittedName>
        <fullName evidence="2">DUF1987 domain-containing protein</fullName>
    </submittedName>
</protein>
<feature type="domain" description="SiaC family regulatory phosphoprotein" evidence="1">
    <location>
        <begin position="7"/>
        <end position="123"/>
    </location>
</feature>
<reference evidence="2" key="1">
    <citation type="submission" date="2022-10" db="EMBL/GenBank/DDBJ databases">
        <authorList>
            <person name="Yu W.X."/>
        </authorList>
    </citation>
    <scope>NUCLEOTIDE SEQUENCE</scope>
    <source>
        <strain evidence="2">D04</strain>
    </source>
</reference>
<dbReference type="EMBL" id="JAPDPI010000038">
    <property type="protein sequence ID" value="MCW3807142.1"/>
    <property type="molecule type" value="Genomic_DNA"/>
</dbReference>
<evidence type="ECO:0000259" key="1">
    <source>
        <dbReference type="Pfam" id="PF09345"/>
    </source>
</evidence>
<organism evidence="2 3">
    <name type="scientific">Plebeiibacterium marinum</name>
    <dbReference type="NCBI Taxonomy" id="2992111"/>
    <lineage>
        <taxon>Bacteria</taxon>
        <taxon>Pseudomonadati</taxon>
        <taxon>Bacteroidota</taxon>
        <taxon>Bacteroidia</taxon>
        <taxon>Marinilabiliales</taxon>
        <taxon>Marinilabiliaceae</taxon>
        <taxon>Plebeiibacterium</taxon>
    </lineage>
</organism>
<name>A0AAE3SKY9_9BACT</name>
<sequence length="125" mass="14537">MKTIHLEPTKTSPQITLDADHGIIEMKGNIISLDTSAIFDPIFNWINKYLNNPKDKTTIKINLEYLNTIGSKYLLILFRKLEGLPKRGNEVTIQWAYDQDDEDTLELIEDYKNLLHINFELIESN</sequence>
<evidence type="ECO:0000313" key="2">
    <source>
        <dbReference type="EMBL" id="MCW3807142.1"/>
    </source>
</evidence>